<feature type="region of interest" description="Disordered" evidence="1">
    <location>
        <begin position="140"/>
        <end position="160"/>
    </location>
</feature>
<name>A0AAE8DL99_STRPA</name>
<dbReference type="Gene3D" id="3.10.560.10">
    <property type="entry name" value="Outer membrane lipoprotein wza domain like"/>
    <property type="match status" value="1"/>
</dbReference>
<dbReference type="Proteomes" id="UP000285725">
    <property type="component" value="Unassembled WGS sequence"/>
</dbReference>
<evidence type="ECO:0000256" key="1">
    <source>
        <dbReference type="SAM" id="MobiDB-lite"/>
    </source>
</evidence>
<dbReference type="InterPro" id="IPR051675">
    <property type="entry name" value="Endo/Exo/Phosphatase_dom_1"/>
</dbReference>
<evidence type="ECO:0000259" key="3">
    <source>
        <dbReference type="SMART" id="SM00278"/>
    </source>
</evidence>
<protein>
    <submittedName>
        <fullName evidence="4">ComEA family DNA-binding protein</fullName>
    </submittedName>
</protein>
<feature type="region of interest" description="Disordered" evidence="1">
    <location>
        <begin position="48"/>
        <end position="70"/>
    </location>
</feature>
<feature type="transmembrane region" description="Helical" evidence="2">
    <location>
        <begin position="12"/>
        <end position="30"/>
    </location>
</feature>
<dbReference type="GO" id="GO:0003677">
    <property type="term" value="F:DNA binding"/>
    <property type="evidence" value="ECO:0007669"/>
    <property type="project" value="UniProtKB-KW"/>
</dbReference>
<keyword evidence="2" id="KW-0812">Transmembrane</keyword>
<evidence type="ECO:0000313" key="5">
    <source>
        <dbReference type="Proteomes" id="UP000285725"/>
    </source>
</evidence>
<organism evidence="4 5">
    <name type="scientific">Streptococcus parasanguinis</name>
    <dbReference type="NCBI Taxonomy" id="1318"/>
    <lineage>
        <taxon>Bacteria</taxon>
        <taxon>Bacillati</taxon>
        <taxon>Bacillota</taxon>
        <taxon>Bacilli</taxon>
        <taxon>Lactobacillales</taxon>
        <taxon>Streptococcaceae</taxon>
        <taxon>Streptococcus</taxon>
    </lineage>
</organism>
<feature type="compositionally biased region" description="Basic and acidic residues" evidence="1">
    <location>
        <begin position="52"/>
        <end position="66"/>
    </location>
</feature>
<evidence type="ECO:0000313" key="4">
    <source>
        <dbReference type="EMBL" id="RHN26296.1"/>
    </source>
</evidence>
<dbReference type="EMBL" id="QRQU01000002">
    <property type="protein sequence ID" value="RHN26296.1"/>
    <property type="molecule type" value="Genomic_DNA"/>
</dbReference>
<dbReference type="Gene3D" id="1.10.150.310">
    <property type="entry name" value="Tex RuvX-like domain-like"/>
    <property type="match status" value="1"/>
</dbReference>
<comment type="caution">
    <text evidence="4">The sequence shown here is derived from an EMBL/GenBank/DDBJ whole genome shotgun (WGS) entry which is preliminary data.</text>
</comment>
<reference evidence="4 5" key="1">
    <citation type="submission" date="2018-08" db="EMBL/GenBank/DDBJ databases">
        <title>A genome reference for cultivated species of the human gut microbiota.</title>
        <authorList>
            <person name="Zou Y."/>
            <person name="Xue W."/>
            <person name="Luo G."/>
        </authorList>
    </citation>
    <scope>NUCLEOTIDE SEQUENCE [LARGE SCALE GENOMIC DNA]</scope>
    <source>
        <strain evidence="4 5">AF30-12BH</strain>
    </source>
</reference>
<feature type="domain" description="Helix-hairpin-helix DNA-binding motif class 1" evidence="3">
    <location>
        <begin position="169"/>
        <end position="188"/>
    </location>
</feature>
<keyword evidence="2" id="KW-1133">Transmembrane helix</keyword>
<dbReference type="Pfam" id="PF10531">
    <property type="entry name" value="SLBB"/>
    <property type="match status" value="1"/>
</dbReference>
<dbReference type="PANTHER" id="PTHR21180">
    <property type="entry name" value="ENDONUCLEASE/EXONUCLEASE/PHOSPHATASE FAMILY DOMAIN-CONTAINING PROTEIN 1"/>
    <property type="match status" value="1"/>
</dbReference>
<dbReference type="PANTHER" id="PTHR21180:SF32">
    <property type="entry name" value="ENDONUCLEASE_EXONUCLEASE_PHOSPHATASE FAMILY DOMAIN-CONTAINING PROTEIN 1"/>
    <property type="match status" value="1"/>
</dbReference>
<proteinExistence type="predicted"/>
<feature type="domain" description="Helix-hairpin-helix DNA-binding motif class 1" evidence="3">
    <location>
        <begin position="199"/>
        <end position="218"/>
    </location>
</feature>
<dbReference type="GO" id="GO:0015628">
    <property type="term" value="P:protein secretion by the type II secretion system"/>
    <property type="evidence" value="ECO:0007669"/>
    <property type="project" value="TreeGrafter"/>
</dbReference>
<dbReference type="AlphaFoldDB" id="A0AAE8DL99"/>
<keyword evidence="4" id="KW-0238">DNA-binding</keyword>
<keyword evidence="2" id="KW-0472">Membrane</keyword>
<dbReference type="InterPro" id="IPR003583">
    <property type="entry name" value="Hlx-hairpin-Hlx_DNA-bd_motif"/>
</dbReference>
<feature type="compositionally biased region" description="Low complexity" evidence="1">
    <location>
        <begin position="144"/>
        <end position="156"/>
    </location>
</feature>
<dbReference type="RefSeq" id="WP_118397036.1">
    <property type="nucleotide sequence ID" value="NZ_CABJDC010000002.1"/>
</dbReference>
<dbReference type="InterPro" id="IPR019554">
    <property type="entry name" value="Soluble_ligand-bd"/>
</dbReference>
<dbReference type="SUPFAM" id="SSF47781">
    <property type="entry name" value="RuvA domain 2-like"/>
    <property type="match status" value="1"/>
</dbReference>
<dbReference type="SMART" id="SM00278">
    <property type="entry name" value="HhH1"/>
    <property type="match status" value="2"/>
</dbReference>
<dbReference type="InterPro" id="IPR004509">
    <property type="entry name" value="Competence_ComEA_HhH"/>
</dbReference>
<dbReference type="InterPro" id="IPR010994">
    <property type="entry name" value="RuvA_2-like"/>
</dbReference>
<accession>A0AAE8DL99</accession>
<evidence type="ECO:0000256" key="2">
    <source>
        <dbReference type="SAM" id="Phobius"/>
    </source>
</evidence>
<gene>
    <name evidence="4" type="ORF">DWZ19_04470</name>
</gene>
<dbReference type="GO" id="GO:0006281">
    <property type="term" value="P:DNA repair"/>
    <property type="evidence" value="ECO:0007669"/>
    <property type="project" value="InterPro"/>
</dbReference>
<sequence length="222" mass="23930">MEDIIEKIKEYKLFLALTAIGLLLGEYFLFHRPQSSASTIPDLYQASSSTSSKEKVQTTSSKEEKTTTSVSDAPEIITVDVKGAVKQPGVYELRSNSRVHDAIYKAGGMTADANSQSVNLAQKLTDEAVIYVAKEGEDVPALGSSESPATSSAPAEKTGKVHLNRATESELQTVSGIGQKRAQDIIAYREANGPFRSVDDLKNVSGIGEKTLEKLRDAFTVD</sequence>
<dbReference type="NCBIfam" id="TIGR00426">
    <property type="entry name" value="competence protein ComEA helix-hairpin-helix repeat region"/>
    <property type="match status" value="1"/>
</dbReference>
<dbReference type="Pfam" id="PF12836">
    <property type="entry name" value="HHH_3"/>
    <property type="match status" value="1"/>
</dbReference>
<dbReference type="GO" id="GO:0015627">
    <property type="term" value="C:type II protein secretion system complex"/>
    <property type="evidence" value="ECO:0007669"/>
    <property type="project" value="TreeGrafter"/>
</dbReference>